<keyword evidence="2" id="KW-0646">Protease inhibitor</keyword>
<proteinExistence type="inferred from homology"/>
<dbReference type="SMART" id="SM01360">
    <property type="entry name" value="A2M"/>
    <property type="match status" value="1"/>
</dbReference>
<dbReference type="RefSeq" id="XP_014669259.1">
    <property type="nucleotide sequence ID" value="XM_014813773.1"/>
</dbReference>
<dbReference type="Pfam" id="PF00207">
    <property type="entry name" value="A2M"/>
    <property type="match status" value="1"/>
</dbReference>
<evidence type="ECO:0000256" key="1">
    <source>
        <dbReference type="ARBA" id="ARBA00010952"/>
    </source>
</evidence>
<feature type="domain" description="Alpha-2-macroglobulin" evidence="7">
    <location>
        <begin position="367"/>
        <end position="457"/>
    </location>
</feature>
<dbReference type="InterPro" id="IPR014756">
    <property type="entry name" value="Ig_E-set"/>
</dbReference>
<dbReference type="Gene3D" id="2.60.40.10">
    <property type="entry name" value="Immunoglobulins"/>
    <property type="match status" value="1"/>
</dbReference>
<evidence type="ECO:0000256" key="3">
    <source>
        <dbReference type="ARBA" id="ARBA00022900"/>
    </source>
</evidence>
<evidence type="ECO:0000259" key="7">
    <source>
        <dbReference type="SMART" id="SM01360"/>
    </source>
</evidence>
<dbReference type="InterPro" id="IPR019742">
    <property type="entry name" value="MacrogloblnA2_CS"/>
</dbReference>
<dbReference type="PANTHER" id="PTHR11412">
    <property type="entry name" value="MACROGLOBULIN / COMPLEMENT"/>
    <property type="match status" value="1"/>
</dbReference>
<evidence type="ECO:0000259" key="6">
    <source>
        <dbReference type="SMART" id="SM01359"/>
    </source>
</evidence>
<keyword evidence="8" id="KW-1185">Reference proteome</keyword>
<evidence type="ECO:0000256" key="5">
    <source>
        <dbReference type="SAM" id="MobiDB-lite"/>
    </source>
</evidence>
<dbReference type="Gene3D" id="6.20.50.160">
    <property type="match status" value="1"/>
</dbReference>
<dbReference type="SUPFAM" id="SSF48239">
    <property type="entry name" value="Terpenoid cyclases/Protein prenyltransferases"/>
    <property type="match status" value="1"/>
</dbReference>
<dbReference type="SMART" id="SM01419">
    <property type="entry name" value="Thiol-ester_cl"/>
    <property type="match status" value="1"/>
</dbReference>
<dbReference type="Proteomes" id="UP000695022">
    <property type="component" value="Unplaced"/>
</dbReference>
<dbReference type="PANTHER" id="PTHR11412:SF171">
    <property type="entry name" value="PREGNANCY ZONE PROTEIN-LIKE PROTEIN"/>
    <property type="match status" value="1"/>
</dbReference>
<accession>A0ABM1EAN8</accession>
<name>A0ABM1EAN8_PRICU</name>
<evidence type="ECO:0000313" key="9">
    <source>
        <dbReference type="RefSeq" id="XP_014669259.1"/>
    </source>
</evidence>
<organism evidence="8 9">
    <name type="scientific">Priapulus caudatus</name>
    <name type="common">Priapulid worm</name>
    <dbReference type="NCBI Taxonomy" id="37621"/>
    <lineage>
        <taxon>Eukaryota</taxon>
        <taxon>Metazoa</taxon>
        <taxon>Ecdysozoa</taxon>
        <taxon>Scalidophora</taxon>
        <taxon>Priapulida</taxon>
        <taxon>Priapulimorpha</taxon>
        <taxon>Priapulimorphida</taxon>
        <taxon>Priapulidae</taxon>
        <taxon>Priapulus</taxon>
    </lineage>
</organism>
<dbReference type="InterPro" id="IPR047565">
    <property type="entry name" value="Alpha-macroglob_thiol-ester_cl"/>
</dbReference>
<dbReference type="RefSeq" id="XP_014669261.1">
    <property type="nucleotide sequence ID" value="XM_014813775.1"/>
</dbReference>
<dbReference type="InterPro" id="IPR008930">
    <property type="entry name" value="Terpenoid_cyclase/PrenylTrfase"/>
</dbReference>
<dbReference type="InterPro" id="IPR011625">
    <property type="entry name" value="A2M_N_BRD"/>
</dbReference>
<protein>
    <submittedName>
        <fullName evidence="9 10">Alpha-2-macroglobulin-like isoform X1</fullName>
    </submittedName>
</protein>
<dbReference type="Gene3D" id="2.20.130.20">
    <property type="match status" value="1"/>
</dbReference>
<dbReference type="Pfam" id="PF07678">
    <property type="entry name" value="TED_complement"/>
    <property type="match status" value="1"/>
</dbReference>
<feature type="domain" description="Alpha-2-macroglobulin bait region" evidence="6">
    <location>
        <begin position="22"/>
        <end position="179"/>
    </location>
</feature>
<dbReference type="InterPro" id="IPR001599">
    <property type="entry name" value="Macroglobln_a2"/>
</dbReference>
<evidence type="ECO:0000256" key="4">
    <source>
        <dbReference type="ARBA" id="ARBA00023157"/>
    </source>
</evidence>
<dbReference type="PROSITE" id="PS00477">
    <property type="entry name" value="ALPHA_2_MACROGLOBULIN"/>
    <property type="match status" value="1"/>
</dbReference>
<feature type="region of interest" description="Disordered" evidence="5">
    <location>
        <begin position="307"/>
        <end position="330"/>
    </location>
</feature>
<dbReference type="GeneID" id="106810422"/>
<evidence type="ECO:0000313" key="8">
    <source>
        <dbReference type="Proteomes" id="UP000695022"/>
    </source>
</evidence>
<dbReference type="SUPFAM" id="SSF81296">
    <property type="entry name" value="E set domains"/>
    <property type="match status" value="1"/>
</dbReference>
<keyword evidence="3" id="KW-0722">Serine protease inhibitor</keyword>
<evidence type="ECO:0000256" key="2">
    <source>
        <dbReference type="ARBA" id="ARBA00022690"/>
    </source>
</evidence>
<reference evidence="9 10" key="1">
    <citation type="submission" date="2025-05" db="UniProtKB">
        <authorList>
            <consortium name="RefSeq"/>
        </authorList>
    </citation>
    <scope>IDENTIFICATION</scope>
</reference>
<sequence length="853" mass="93786">MLTKPHATIYLSSWISASSHYLQIESDVNTLRCREKGEVRVRYTVDGPGSRQFYYKIVVSNHIVDVGSIEQQLTEEEYQQLPSTDSAKPVASFNLQFDVTPEMAPLLHVLVYHVVNYNGTKEVIADTKKINVEKCFPQKVTMQFAAQQQLPGAAEKLTIRGSPNSLCAVGVVDKSVTLLGDSTSITADKIFAKVIPATNRRRSYIRAWEYCASKYGPPNGPEEIPPPPIPGLQGPPGPPGPVAFPAIVEPVIRTSRHSLYWTFTNNVDSRLAFQNLGLTVMSDMEVDARPCVSRERRWRYYMRTGNKKRNRAGSRGPGSAGGIQPMPMAAPGPEVVTMEVDYDNDGGPEESSTTAAEQDIRTYFPETWLWDLYRLDHSGQVDVHTEVPDTITDWVGGGYCTSVDAGFGVSPPLSLRAFQPFFISYTLPYSAVRNERIPLIVSVFNYLSDSLTIELTLEDSDAFEVFSDKQVALCASGGTATTHRYMIRPQLLGEVNVTVHALSLPTTNLICGNEVAMSETGAGVRDAITQRLLVEAEGVEKAYSVSMFACPHRESGGVFTDVMDLALPSEDLVPDSGRATVSVIGDVMGSALQNLDALLTMPYGCGEQNMITFAPDIYIMQYLTATGQATDAISKKALTYMRAGYQRELTYRHDDGAYSAFGNRDKEGSMWLTAFVVRSFAEARPFIFIDDAQIAASVEWIARRQGEDGCFPVVGTLHHKGMKGGVGDARTKATLTAYVATSLIAATMPAVQEPIAAALSCIERESFSDAYTLALVAYMYARHGDSARSGEYLARLMDLAIEDTSLKTLHWEKPNAEVVDTSLHWNRQAEKKAINPRNDAYASADDDAADRWR</sequence>
<dbReference type="InterPro" id="IPR050473">
    <property type="entry name" value="A2M/Complement_sys"/>
</dbReference>
<dbReference type="Gene3D" id="2.60.40.1930">
    <property type="match status" value="1"/>
</dbReference>
<gene>
    <name evidence="9 10 11" type="primary">LOC106810422</name>
</gene>
<comment type="similarity">
    <text evidence="1">Belongs to the protease inhibitor I39 (alpha-2-macroglobulin) family.</text>
</comment>
<dbReference type="RefSeq" id="XP_014669260.1">
    <property type="nucleotide sequence ID" value="XM_014813774.1"/>
</dbReference>
<dbReference type="SMART" id="SM01359">
    <property type="entry name" value="A2M_N_2"/>
    <property type="match status" value="1"/>
</dbReference>
<keyword evidence="4" id="KW-1015">Disulfide bond</keyword>
<evidence type="ECO:0000313" key="11">
    <source>
        <dbReference type="RefSeq" id="XP_014669261.1"/>
    </source>
</evidence>
<dbReference type="Pfam" id="PF07703">
    <property type="entry name" value="A2M_BRD"/>
    <property type="match status" value="1"/>
</dbReference>
<dbReference type="InterPro" id="IPR013783">
    <property type="entry name" value="Ig-like_fold"/>
</dbReference>
<evidence type="ECO:0000313" key="10">
    <source>
        <dbReference type="RefSeq" id="XP_014669260.1"/>
    </source>
</evidence>
<dbReference type="Gene3D" id="1.50.10.20">
    <property type="match status" value="1"/>
</dbReference>
<dbReference type="InterPro" id="IPR011626">
    <property type="entry name" value="Alpha-macroglobulin_TED"/>
</dbReference>